<dbReference type="InterPro" id="IPR051532">
    <property type="entry name" value="Ester_Hydrolysis_Enzymes"/>
</dbReference>
<evidence type="ECO:0000313" key="3">
    <source>
        <dbReference type="Proteomes" id="UP000186559"/>
    </source>
</evidence>
<dbReference type="STRING" id="1229727.Ga0080559_TMP1735"/>
<dbReference type="Proteomes" id="UP000186559">
    <property type="component" value="Chromosome"/>
</dbReference>
<dbReference type="RefSeq" id="WP_076625291.1">
    <property type="nucleotide sequence ID" value="NZ_BMEW01000004.1"/>
</dbReference>
<accession>A0A1U7D309</accession>
<dbReference type="EMBL" id="CP014796">
    <property type="protein sequence ID" value="APX22531.1"/>
    <property type="molecule type" value="Genomic_DNA"/>
</dbReference>
<reference evidence="2 3" key="1">
    <citation type="submission" date="2016-03" db="EMBL/GenBank/DDBJ databases">
        <title>Deep-sea bacteria in the southern Pacific.</title>
        <authorList>
            <person name="Tang K."/>
        </authorList>
    </citation>
    <scope>NUCLEOTIDE SEQUENCE [LARGE SCALE GENOMIC DNA]</scope>
    <source>
        <strain evidence="2 3">JLT2016</strain>
    </source>
</reference>
<name>A0A1U7D309_9RHOB</name>
<gene>
    <name evidence="2" type="ORF">Ga0080559_TMP1735</name>
</gene>
<feature type="domain" description="SGNH hydrolase-type esterase" evidence="1">
    <location>
        <begin position="39"/>
        <end position="204"/>
    </location>
</feature>
<dbReference type="EC" id="3.1.1.5" evidence="2"/>
<protein>
    <submittedName>
        <fullName evidence="2">Acyl-CoA thioesterase-1</fullName>
        <ecNumber evidence="2">3.1.1.5</ecNumber>
        <ecNumber evidence="2">3.1.2.-</ecNumber>
    </submittedName>
</protein>
<dbReference type="Gene3D" id="3.40.50.1110">
    <property type="entry name" value="SGNH hydrolase"/>
    <property type="match status" value="1"/>
</dbReference>
<dbReference type="GO" id="GO:0004622">
    <property type="term" value="F:phosphatidylcholine lysophospholipase activity"/>
    <property type="evidence" value="ECO:0007669"/>
    <property type="project" value="UniProtKB-EC"/>
</dbReference>
<dbReference type="EC" id="3.1.2.-" evidence="2"/>
<keyword evidence="2" id="KW-0378">Hydrolase</keyword>
<evidence type="ECO:0000259" key="1">
    <source>
        <dbReference type="Pfam" id="PF13472"/>
    </source>
</evidence>
<dbReference type="OrthoDB" id="9786188at2"/>
<dbReference type="Pfam" id="PF13472">
    <property type="entry name" value="Lipase_GDSL_2"/>
    <property type="match status" value="1"/>
</dbReference>
<dbReference type="CDD" id="cd01822">
    <property type="entry name" value="Lysophospholipase_L1_like"/>
    <property type="match status" value="1"/>
</dbReference>
<proteinExistence type="predicted"/>
<sequence length="228" mass="23978">MMRSLTYGAMGLRSKVTLAGFLLCGVAAPLKAETVHLLALGDSLTQGYGLIEQDGFVPQLRSWLADHGHDVRIVNAGVSGDTTAGGLSRVEWSLTPEIDGMIVALGGNDLLRGLPPESSRANLEGILEVAEAQEVEVLLVGMRAPGNYGPDFKATFDAMYPELSEAYGTLYYPSFFEGIVSEGEAPASAAGLMQADGIHPNAEGVSRIVEAMGPAVEELIARVGADEE</sequence>
<organism evidence="2 3">
    <name type="scientific">Salipiger profundus</name>
    <dbReference type="NCBI Taxonomy" id="1229727"/>
    <lineage>
        <taxon>Bacteria</taxon>
        <taxon>Pseudomonadati</taxon>
        <taxon>Pseudomonadota</taxon>
        <taxon>Alphaproteobacteria</taxon>
        <taxon>Rhodobacterales</taxon>
        <taxon>Roseobacteraceae</taxon>
        <taxon>Salipiger</taxon>
    </lineage>
</organism>
<dbReference type="InterPro" id="IPR013830">
    <property type="entry name" value="SGNH_hydro"/>
</dbReference>
<dbReference type="PANTHER" id="PTHR30383">
    <property type="entry name" value="THIOESTERASE 1/PROTEASE 1/LYSOPHOSPHOLIPASE L1"/>
    <property type="match status" value="1"/>
</dbReference>
<keyword evidence="3" id="KW-1185">Reference proteome</keyword>
<dbReference type="AlphaFoldDB" id="A0A1U7D309"/>
<dbReference type="KEGG" id="tpro:Ga0080559_TMP1735"/>
<dbReference type="PANTHER" id="PTHR30383:SF24">
    <property type="entry name" value="THIOESTERASE 1_PROTEASE 1_LYSOPHOSPHOLIPASE L1"/>
    <property type="match status" value="1"/>
</dbReference>
<dbReference type="InterPro" id="IPR036514">
    <property type="entry name" value="SGNH_hydro_sf"/>
</dbReference>
<dbReference type="SUPFAM" id="SSF52266">
    <property type="entry name" value="SGNH hydrolase"/>
    <property type="match status" value="1"/>
</dbReference>
<evidence type="ECO:0000313" key="2">
    <source>
        <dbReference type="EMBL" id="APX22531.1"/>
    </source>
</evidence>